<reference evidence="1" key="1">
    <citation type="submission" date="2014-11" db="EMBL/GenBank/DDBJ databases">
        <authorList>
            <person name="Amaro Gonzalez C."/>
        </authorList>
    </citation>
    <scope>NUCLEOTIDE SEQUENCE</scope>
</reference>
<sequence>MPVFCLNAYANSNAVYSHYSLSQSPQRPLNSPTGSQISKQRINMPFSNTRPCLVKDNRLCLKVPLCHT</sequence>
<accession>A0A0E9WLI5</accession>
<protein>
    <submittedName>
        <fullName evidence="1">Uncharacterized protein</fullName>
    </submittedName>
</protein>
<proteinExistence type="predicted"/>
<dbReference type="EMBL" id="GBXM01017338">
    <property type="protein sequence ID" value="JAH91239.1"/>
    <property type="molecule type" value="Transcribed_RNA"/>
</dbReference>
<organism evidence="1">
    <name type="scientific">Anguilla anguilla</name>
    <name type="common">European freshwater eel</name>
    <name type="synonym">Muraena anguilla</name>
    <dbReference type="NCBI Taxonomy" id="7936"/>
    <lineage>
        <taxon>Eukaryota</taxon>
        <taxon>Metazoa</taxon>
        <taxon>Chordata</taxon>
        <taxon>Craniata</taxon>
        <taxon>Vertebrata</taxon>
        <taxon>Euteleostomi</taxon>
        <taxon>Actinopterygii</taxon>
        <taxon>Neopterygii</taxon>
        <taxon>Teleostei</taxon>
        <taxon>Anguilliformes</taxon>
        <taxon>Anguillidae</taxon>
        <taxon>Anguilla</taxon>
    </lineage>
</organism>
<evidence type="ECO:0000313" key="1">
    <source>
        <dbReference type="EMBL" id="JAH91239.1"/>
    </source>
</evidence>
<dbReference type="AlphaFoldDB" id="A0A0E9WLI5"/>
<reference evidence="1" key="2">
    <citation type="journal article" date="2015" name="Fish Shellfish Immunol.">
        <title>Early steps in the European eel (Anguilla anguilla)-Vibrio vulnificus interaction in the gills: Role of the RtxA13 toxin.</title>
        <authorList>
            <person name="Callol A."/>
            <person name="Pajuelo D."/>
            <person name="Ebbesson L."/>
            <person name="Teles M."/>
            <person name="MacKenzie S."/>
            <person name="Amaro C."/>
        </authorList>
    </citation>
    <scope>NUCLEOTIDE SEQUENCE</scope>
</reference>
<name>A0A0E9WLI5_ANGAN</name>